<evidence type="ECO:0000259" key="4">
    <source>
        <dbReference type="Pfam" id="PF00190"/>
    </source>
</evidence>
<protein>
    <recommendedName>
        <fullName evidence="4">Cupin type-1 domain-containing protein</fullName>
    </recommendedName>
</protein>
<accession>A0AAV5KDX1</accession>
<dbReference type="InterPro" id="IPR014710">
    <property type="entry name" value="RmlC-like_jellyroll"/>
</dbReference>
<dbReference type="Pfam" id="PF00190">
    <property type="entry name" value="Cupin_1"/>
    <property type="match status" value="1"/>
</dbReference>
<reference evidence="5 6" key="1">
    <citation type="journal article" date="2021" name="Commun. Biol.">
        <title>The genome of Shorea leprosula (Dipterocarpaceae) highlights the ecological relevance of drought in aseasonal tropical rainforests.</title>
        <authorList>
            <person name="Ng K.K.S."/>
            <person name="Kobayashi M.J."/>
            <person name="Fawcett J.A."/>
            <person name="Hatakeyama M."/>
            <person name="Paape T."/>
            <person name="Ng C.H."/>
            <person name="Ang C.C."/>
            <person name="Tnah L.H."/>
            <person name="Lee C.T."/>
            <person name="Nishiyama T."/>
            <person name="Sese J."/>
            <person name="O'Brien M.J."/>
            <person name="Copetti D."/>
            <person name="Mohd Noor M.I."/>
            <person name="Ong R.C."/>
            <person name="Putra M."/>
            <person name="Sireger I.Z."/>
            <person name="Indrioko S."/>
            <person name="Kosugi Y."/>
            <person name="Izuno A."/>
            <person name="Isagi Y."/>
            <person name="Lee S.L."/>
            <person name="Shimizu K.K."/>
        </authorList>
    </citation>
    <scope>NUCLEOTIDE SEQUENCE [LARGE SCALE GENOMIC DNA]</scope>
    <source>
        <strain evidence="5">214</strain>
    </source>
</reference>
<organism evidence="5 6">
    <name type="scientific">Rubroshorea leprosula</name>
    <dbReference type="NCBI Taxonomy" id="152421"/>
    <lineage>
        <taxon>Eukaryota</taxon>
        <taxon>Viridiplantae</taxon>
        <taxon>Streptophyta</taxon>
        <taxon>Embryophyta</taxon>
        <taxon>Tracheophyta</taxon>
        <taxon>Spermatophyta</taxon>
        <taxon>Magnoliopsida</taxon>
        <taxon>eudicotyledons</taxon>
        <taxon>Gunneridae</taxon>
        <taxon>Pentapetalae</taxon>
        <taxon>rosids</taxon>
        <taxon>malvids</taxon>
        <taxon>Malvales</taxon>
        <taxon>Dipterocarpaceae</taxon>
        <taxon>Rubroshorea</taxon>
    </lineage>
</organism>
<comment type="caution">
    <text evidence="5">The sequence shown here is derived from an EMBL/GenBank/DDBJ whole genome shotgun (WGS) entry which is preliminary data.</text>
</comment>
<dbReference type="EMBL" id="BPVZ01000061">
    <property type="protein sequence ID" value="GKV22791.1"/>
    <property type="molecule type" value="Genomic_DNA"/>
</dbReference>
<feature type="signal peptide" evidence="3">
    <location>
        <begin position="1"/>
        <end position="24"/>
    </location>
</feature>
<evidence type="ECO:0000256" key="3">
    <source>
        <dbReference type="SAM" id="SignalP"/>
    </source>
</evidence>
<dbReference type="InterPro" id="IPR006045">
    <property type="entry name" value="Cupin_1"/>
</dbReference>
<dbReference type="InterPro" id="IPR011051">
    <property type="entry name" value="RmlC_Cupin_sf"/>
</dbReference>
<keyword evidence="6" id="KW-1185">Reference proteome</keyword>
<feature type="chain" id="PRO_5043697296" description="Cupin type-1 domain-containing protein" evidence="3">
    <location>
        <begin position="25"/>
        <end position="130"/>
    </location>
</feature>
<dbReference type="PANTHER" id="PTHR31238">
    <property type="entry name" value="GERMIN-LIKE PROTEIN SUBFAMILY 3 MEMBER 3"/>
    <property type="match status" value="1"/>
</dbReference>
<feature type="domain" description="Cupin type-1" evidence="4">
    <location>
        <begin position="66"/>
        <end position="117"/>
    </location>
</feature>
<evidence type="ECO:0000256" key="1">
    <source>
        <dbReference type="ARBA" id="ARBA00022729"/>
    </source>
</evidence>
<feature type="compositionally biased region" description="Basic and acidic residues" evidence="2">
    <location>
        <begin position="119"/>
        <end position="130"/>
    </location>
</feature>
<gene>
    <name evidence="5" type="ORF">SLEP1_g32618</name>
</gene>
<evidence type="ECO:0000313" key="5">
    <source>
        <dbReference type="EMBL" id="GKV22791.1"/>
    </source>
</evidence>
<dbReference type="Proteomes" id="UP001054252">
    <property type="component" value="Unassembled WGS sequence"/>
</dbReference>
<dbReference type="SUPFAM" id="SSF51182">
    <property type="entry name" value="RmlC-like cupins"/>
    <property type="match status" value="1"/>
</dbReference>
<feature type="region of interest" description="Disordered" evidence="2">
    <location>
        <begin position="107"/>
        <end position="130"/>
    </location>
</feature>
<dbReference type="Gene3D" id="2.60.120.10">
    <property type="entry name" value="Jelly Rolls"/>
    <property type="match status" value="1"/>
</dbReference>
<keyword evidence="1 3" id="KW-0732">Signal</keyword>
<dbReference type="AlphaFoldDB" id="A0AAV5KDX1"/>
<evidence type="ECO:0000313" key="6">
    <source>
        <dbReference type="Proteomes" id="UP001054252"/>
    </source>
</evidence>
<name>A0AAV5KDX1_9ROSI</name>
<sequence length="130" mass="13981">MMKLSSPFLQLLTGLILLMGLSKPDPDPLQDYCIADTKFPSCFINGAPCINPNLASSSHFTTSVLGRPGNTKAYPLGFNATLTNTVNFPGINTLGLAMARIDIEPDGLVPPHTHPRTGLRNDRLPRGEHG</sequence>
<evidence type="ECO:0000256" key="2">
    <source>
        <dbReference type="SAM" id="MobiDB-lite"/>
    </source>
</evidence>
<proteinExistence type="predicted"/>